<keyword evidence="2" id="KW-1185">Reference proteome</keyword>
<gene>
    <name evidence="1" type="ORF">ACFPCY_37050</name>
</gene>
<dbReference type="RefSeq" id="WP_378263396.1">
    <property type="nucleotide sequence ID" value="NZ_JBHSIT010000014.1"/>
</dbReference>
<evidence type="ECO:0000313" key="1">
    <source>
        <dbReference type="EMBL" id="MFC4912957.1"/>
    </source>
</evidence>
<comment type="caution">
    <text evidence="1">The sequence shown here is derived from an EMBL/GenBank/DDBJ whole genome shotgun (WGS) entry which is preliminary data.</text>
</comment>
<dbReference type="InterPro" id="IPR025855">
    <property type="entry name" value="Replic_Relax"/>
</dbReference>
<evidence type="ECO:0000313" key="2">
    <source>
        <dbReference type="Proteomes" id="UP001595872"/>
    </source>
</evidence>
<dbReference type="Proteomes" id="UP001595872">
    <property type="component" value="Unassembled WGS sequence"/>
</dbReference>
<accession>A0ABV9UA15</accession>
<protein>
    <submittedName>
        <fullName evidence="1">Replication-relaxation family protein</fullName>
    </submittedName>
</protein>
<name>A0ABV9UA15_9ACTN</name>
<organism evidence="1 2">
    <name type="scientific">Actinomadura gamaensis</name>
    <dbReference type="NCBI Taxonomy" id="1763541"/>
    <lineage>
        <taxon>Bacteria</taxon>
        <taxon>Bacillati</taxon>
        <taxon>Actinomycetota</taxon>
        <taxon>Actinomycetes</taxon>
        <taxon>Streptosporangiales</taxon>
        <taxon>Thermomonosporaceae</taxon>
        <taxon>Actinomadura</taxon>
    </lineage>
</organism>
<proteinExistence type="predicted"/>
<dbReference type="Pfam" id="PF13814">
    <property type="entry name" value="Replic_Relax"/>
    <property type="match status" value="1"/>
</dbReference>
<sequence>MSRRVVRLRRPATAPPPRMSPELLAELAHRLTDRDRHVLELVWDHRVLTTHQLAAICFSTPGKARHRLLELFRMSALERVQPWTPVGTRPWHWVLGPAGAHVLAGQRGIDVTELGYKRTAALAVCHSRQLGHQIGVNEFFAQLHRHARTRNDGAAVKDWWPQRRCARLWGDLARPDAYGRWTEPSPEGGLVEVDFFLEYDTGTEPLPKVAEKLTDYTALAESTGISTPVLFWLPSRARETNLRRLIRTSPVPAATAVHTGTQPDDGPAEQVWLPLGTGDRRARLIELAEALGHPTGDQPSPEQTSCR</sequence>
<dbReference type="EMBL" id="JBHSIT010000014">
    <property type="protein sequence ID" value="MFC4912957.1"/>
    <property type="molecule type" value="Genomic_DNA"/>
</dbReference>
<reference evidence="2" key="1">
    <citation type="journal article" date="2019" name="Int. J. Syst. Evol. Microbiol.">
        <title>The Global Catalogue of Microorganisms (GCM) 10K type strain sequencing project: providing services to taxonomists for standard genome sequencing and annotation.</title>
        <authorList>
            <consortium name="The Broad Institute Genomics Platform"/>
            <consortium name="The Broad Institute Genome Sequencing Center for Infectious Disease"/>
            <person name="Wu L."/>
            <person name="Ma J."/>
        </authorList>
    </citation>
    <scope>NUCLEOTIDE SEQUENCE [LARGE SCALE GENOMIC DNA]</scope>
    <source>
        <strain evidence="2">KLKA75</strain>
    </source>
</reference>